<evidence type="ECO:0000313" key="2">
    <source>
        <dbReference type="EMBL" id="CDZ54518.1"/>
    </source>
</evidence>
<comment type="cofactor">
    <cofactor evidence="1">
        <name>Fe(2+)</name>
        <dbReference type="ChEBI" id="CHEBI:29033"/>
    </cofactor>
</comment>
<dbReference type="SUPFAM" id="SSF51197">
    <property type="entry name" value="Clavaminate synthase-like"/>
    <property type="match status" value="1"/>
</dbReference>
<dbReference type="AlphaFoldDB" id="A0A0T7H4U2"/>
<reference evidence="2 3" key="1">
    <citation type="submission" date="2014-08" db="EMBL/GenBank/DDBJ databases">
        <authorList>
            <person name="Chen Y.-H."/>
        </authorList>
    </citation>
    <scope>NUCLEOTIDE SEQUENCE [LARGE SCALE GENOMIC DNA]</scope>
</reference>
<dbReference type="PANTHER" id="PTHR20883">
    <property type="entry name" value="PHYTANOYL-COA DIOXYGENASE DOMAIN CONTAINING 1"/>
    <property type="match status" value="1"/>
</dbReference>
<name>A0A0T7H4U2_NEOGA</name>
<gene>
    <name evidence="2" type="ORF">NGAL_HAMBI1189_55500</name>
</gene>
<evidence type="ECO:0000256" key="1">
    <source>
        <dbReference type="ARBA" id="ARBA00001954"/>
    </source>
</evidence>
<dbReference type="Pfam" id="PF05721">
    <property type="entry name" value="PhyH"/>
    <property type="match status" value="1"/>
</dbReference>
<dbReference type="RefSeq" id="WP_052751875.1">
    <property type="nucleotide sequence ID" value="NZ_CCRK01000022.1"/>
</dbReference>
<dbReference type="Gene3D" id="2.60.120.620">
    <property type="entry name" value="q2cbj1_9rhob like domain"/>
    <property type="match status" value="1"/>
</dbReference>
<dbReference type="EMBL" id="CCRK01000022">
    <property type="protein sequence ID" value="CDZ54518.1"/>
    <property type="molecule type" value="Genomic_DNA"/>
</dbReference>
<dbReference type="PANTHER" id="PTHR20883:SF48">
    <property type="entry name" value="ECTOINE DIOXYGENASE"/>
    <property type="match status" value="1"/>
</dbReference>
<proteinExistence type="predicted"/>
<dbReference type="GO" id="GO:0016706">
    <property type="term" value="F:2-oxoglutarate-dependent dioxygenase activity"/>
    <property type="evidence" value="ECO:0007669"/>
    <property type="project" value="UniProtKB-ARBA"/>
</dbReference>
<dbReference type="Proteomes" id="UP000039660">
    <property type="component" value="Unassembled WGS sequence"/>
</dbReference>
<keyword evidence="2" id="KW-0560">Oxidoreductase</keyword>
<organism evidence="2 3">
    <name type="scientific">Neorhizobium galegae bv. officinalis</name>
    <dbReference type="NCBI Taxonomy" id="323656"/>
    <lineage>
        <taxon>Bacteria</taxon>
        <taxon>Pseudomonadati</taxon>
        <taxon>Pseudomonadota</taxon>
        <taxon>Alphaproteobacteria</taxon>
        <taxon>Hyphomicrobiales</taxon>
        <taxon>Rhizobiaceae</taxon>
        <taxon>Rhizobium/Agrobacterium group</taxon>
        <taxon>Neorhizobium</taxon>
    </lineage>
</organism>
<accession>A0A0T7H4U2</accession>
<dbReference type="GO" id="GO:0005506">
    <property type="term" value="F:iron ion binding"/>
    <property type="evidence" value="ECO:0007669"/>
    <property type="project" value="UniProtKB-ARBA"/>
</dbReference>
<evidence type="ECO:0000313" key="3">
    <source>
        <dbReference type="Proteomes" id="UP000039660"/>
    </source>
</evidence>
<sequence>MNKTSPIPRYGVREQVRSESAIDKAGESLRLLGYAVVDGGYSAEQMAQFSQAFDNAREKLFAKYGRDELTAIDEHNTIRVLMQMDPLFLELAMNKNILEICRRLIGGTVMLNQQNGVINPPLGERYNQGAYHRDLPHQHFTSTRPLAINALFCVDQFTTENGATFVVPASHKQEEFPSDLSVGDFQIQVTAPAGSFIVLDCMLYHAGGVNRTEKPRRAVNHVYTIPLIKQQISLPTALGDDFIHDAAARTLLGYNFQVPDSVEGYYATRKK</sequence>
<dbReference type="InterPro" id="IPR008775">
    <property type="entry name" value="Phytyl_CoA_dOase-like"/>
</dbReference>
<keyword evidence="2" id="KW-0223">Dioxygenase</keyword>
<protein>
    <submittedName>
        <fullName evidence="2">Phytanoyl-CoA dioxygenase family protein</fullName>
    </submittedName>
</protein>